<gene>
    <name evidence="1" type="ORF">DCP75_12320</name>
</gene>
<dbReference type="AlphaFoldDB" id="A0A3C1KPG2"/>
<evidence type="ECO:0000313" key="2">
    <source>
        <dbReference type="Proteomes" id="UP000259273"/>
    </source>
</evidence>
<comment type="caution">
    <text evidence="1">The sequence shown here is derived from an EMBL/GenBank/DDBJ whole genome shotgun (WGS) entry which is preliminary data.</text>
</comment>
<accession>A0A3C1KPG2</accession>
<organism evidence="1 2">
    <name type="scientific">Haliea salexigens</name>
    <dbReference type="NCBI Taxonomy" id="287487"/>
    <lineage>
        <taxon>Bacteria</taxon>
        <taxon>Pseudomonadati</taxon>
        <taxon>Pseudomonadota</taxon>
        <taxon>Gammaproteobacteria</taxon>
        <taxon>Cellvibrionales</taxon>
        <taxon>Halieaceae</taxon>
        <taxon>Haliea</taxon>
    </lineage>
</organism>
<proteinExistence type="predicted"/>
<reference evidence="1 2" key="1">
    <citation type="journal article" date="2018" name="Nat. Biotechnol.">
        <title>A standardized bacterial taxonomy based on genome phylogeny substantially revises the tree of life.</title>
        <authorList>
            <person name="Parks D.H."/>
            <person name="Chuvochina M."/>
            <person name="Waite D.W."/>
            <person name="Rinke C."/>
            <person name="Skarshewski A."/>
            <person name="Chaumeil P.A."/>
            <person name="Hugenholtz P."/>
        </authorList>
    </citation>
    <scope>NUCLEOTIDE SEQUENCE [LARGE SCALE GENOMIC DNA]</scope>
    <source>
        <strain evidence="1">UBA9158</strain>
    </source>
</reference>
<name>A0A3C1KPG2_9GAMM</name>
<dbReference type="EMBL" id="DMND01000169">
    <property type="protein sequence ID" value="HAN28481.1"/>
    <property type="molecule type" value="Genomic_DNA"/>
</dbReference>
<evidence type="ECO:0000313" key="1">
    <source>
        <dbReference type="EMBL" id="HAN28481.1"/>
    </source>
</evidence>
<sequence>MPELKREVRPVEVNYVCDACGKGMMTACGDMDPKSGNIDHRCMICDHQQVFTWRPYPRIEHIGLDEEL</sequence>
<dbReference type="Proteomes" id="UP000259273">
    <property type="component" value="Unassembled WGS sequence"/>
</dbReference>
<protein>
    <submittedName>
        <fullName evidence="1">Type II citrate synthase</fullName>
    </submittedName>
</protein>
<dbReference type="STRING" id="1121937.GCA_000423125_02607"/>